<evidence type="ECO:0000256" key="1">
    <source>
        <dbReference type="SAM" id="MobiDB-lite"/>
    </source>
</evidence>
<sequence>MLQAAAGNRRADTADLQTVNSNTTGDSSLEPPVCFWEEPGHDPTIQLQMLSWRINLPTNNSKLSKTISTYLTKKCTYLRSELECP</sequence>
<organism evidence="2 3">
    <name type="scientific">Prevotella lacticifex</name>
    <dbReference type="NCBI Taxonomy" id="2854755"/>
    <lineage>
        <taxon>Bacteria</taxon>
        <taxon>Pseudomonadati</taxon>
        <taxon>Bacteroidota</taxon>
        <taxon>Bacteroidia</taxon>
        <taxon>Bacteroidales</taxon>
        <taxon>Prevotellaceae</taxon>
        <taxon>Prevotella</taxon>
    </lineage>
</organism>
<evidence type="ECO:0000313" key="3">
    <source>
        <dbReference type="Proteomes" id="UP000825483"/>
    </source>
</evidence>
<dbReference type="EMBL" id="BPUB01000002">
    <property type="protein sequence ID" value="GJG59404.1"/>
    <property type="molecule type" value="Genomic_DNA"/>
</dbReference>
<evidence type="ECO:0000313" key="2">
    <source>
        <dbReference type="EMBL" id="GJG59404.1"/>
    </source>
</evidence>
<feature type="compositionally biased region" description="Polar residues" evidence="1">
    <location>
        <begin position="15"/>
        <end position="27"/>
    </location>
</feature>
<dbReference type="AlphaFoldDB" id="A0A9R1CY37"/>
<keyword evidence="3" id="KW-1185">Reference proteome</keyword>
<reference evidence="2" key="1">
    <citation type="journal article" date="2022" name="Int. J. Syst. Evol. Microbiol.">
        <title>Prevotella lacticifex sp. nov., isolated from the rumen of cows.</title>
        <authorList>
            <person name="Shinkai T."/>
            <person name="Ikeyama N."/>
            <person name="Kumagai M."/>
            <person name="Ohmori H."/>
            <person name="Sakamoto M."/>
            <person name="Ohkuma M."/>
            <person name="Mitsumori M."/>
        </authorList>
    </citation>
    <scope>NUCLEOTIDE SEQUENCE</scope>
    <source>
        <strain evidence="2">R5076</strain>
    </source>
</reference>
<protein>
    <submittedName>
        <fullName evidence="2">Uncharacterized protein</fullName>
    </submittedName>
</protein>
<name>A0A9R1CY37_9BACT</name>
<dbReference type="Proteomes" id="UP000825483">
    <property type="component" value="Unassembled WGS sequence"/>
</dbReference>
<gene>
    <name evidence="2" type="ORF">PRLR5076_22550</name>
</gene>
<accession>A0A9R1CY37</accession>
<proteinExistence type="predicted"/>
<comment type="caution">
    <text evidence="2">The sequence shown here is derived from an EMBL/GenBank/DDBJ whole genome shotgun (WGS) entry which is preliminary data.</text>
</comment>
<feature type="region of interest" description="Disordered" evidence="1">
    <location>
        <begin position="1"/>
        <end position="32"/>
    </location>
</feature>